<dbReference type="RefSeq" id="WP_377530710.1">
    <property type="nucleotide sequence ID" value="NZ_JBHTLD010000198.1"/>
</dbReference>
<organism evidence="1 2">
    <name type="scientific">Pontibacter rugosus</name>
    <dbReference type="NCBI Taxonomy" id="1745966"/>
    <lineage>
        <taxon>Bacteria</taxon>
        <taxon>Pseudomonadati</taxon>
        <taxon>Bacteroidota</taxon>
        <taxon>Cytophagia</taxon>
        <taxon>Cytophagales</taxon>
        <taxon>Hymenobacteraceae</taxon>
        <taxon>Pontibacter</taxon>
    </lineage>
</organism>
<evidence type="ECO:0000313" key="1">
    <source>
        <dbReference type="EMBL" id="MFD1187988.1"/>
    </source>
</evidence>
<accession>A0ABW3STU6</accession>
<dbReference type="CDD" id="cd09598">
    <property type="entry name" value="M4_like"/>
    <property type="match status" value="1"/>
</dbReference>
<reference evidence="2" key="1">
    <citation type="journal article" date="2019" name="Int. J. Syst. Evol. Microbiol.">
        <title>The Global Catalogue of Microorganisms (GCM) 10K type strain sequencing project: providing services to taxonomists for standard genome sequencing and annotation.</title>
        <authorList>
            <consortium name="The Broad Institute Genomics Platform"/>
            <consortium name="The Broad Institute Genome Sequencing Center for Infectious Disease"/>
            <person name="Wu L."/>
            <person name="Ma J."/>
        </authorList>
    </citation>
    <scope>NUCLEOTIDE SEQUENCE [LARGE SCALE GENOMIC DNA]</scope>
    <source>
        <strain evidence="2">JCM 31319</strain>
    </source>
</reference>
<evidence type="ECO:0008006" key="3">
    <source>
        <dbReference type="Google" id="ProtNLM"/>
    </source>
</evidence>
<evidence type="ECO:0000313" key="2">
    <source>
        <dbReference type="Proteomes" id="UP001597094"/>
    </source>
</evidence>
<dbReference type="SUPFAM" id="SSF55486">
    <property type="entry name" value="Metalloproteases ('zincins'), catalytic domain"/>
    <property type="match status" value="1"/>
</dbReference>
<proteinExistence type="predicted"/>
<keyword evidence="2" id="KW-1185">Reference proteome</keyword>
<comment type="caution">
    <text evidence="1">The sequence shown here is derived from an EMBL/GenBank/DDBJ whole genome shotgun (WGS) entry which is preliminary data.</text>
</comment>
<dbReference type="EMBL" id="JBHTLD010000198">
    <property type="protein sequence ID" value="MFD1187988.1"/>
    <property type="molecule type" value="Genomic_DNA"/>
</dbReference>
<dbReference type="Proteomes" id="UP001597094">
    <property type="component" value="Unassembled WGS sequence"/>
</dbReference>
<gene>
    <name evidence="1" type="ORF">ACFQ2O_17380</name>
</gene>
<sequence>MEDYPKPNKRRLKAFAFDPSLSTRLETIMINQLSLEVPWEELEPGPVGEYLEVIDVDPASSAAYPPINLDDPSLLAQGGLAPSEGDPRFHQQMVYAVAMMTIKRFEEALGRRALWSVGRYKEEGTGKRKYEYVQRLRIYPHALREPNAYYSPQKKALLFGYFTVPKSTAGLLPGGTIFTCLSHDVIAHETTHALLDGMHRRFAEPSNPDVLAFHEAFADLVALFQHFSYPEVLRHQLARARGDLASHTLLGELAHEFGQAIGSHGSLRSALGRHDPKSGKWTSITPDPSALSRINQPHERGAILVAAVFGAFLQIYQTRTRDLFRIASMGTGILPPGELHPDLVNRLASEASKTAHHFLRMCIRALDYCPPVDITFGEYLRALITSDKDLFADDKRNYRVAVIDSFRNWGIHPKGIYSLSEESLIWQKPNESELTALQSALGSAEVLRNLCPDWGLSSDRKAVYDQAEHNQEKLQNSLLQPPQYQAVQAMGLTIDENYPRSLSASKTFSGFPALEIHAVRPARRVGSDGEVKTDLVILATQKRKGYFDISTQGTVDSGNTAQDPDFIFRGGCTILVDLETGKVRYIIKKSVLSEERLNAQRQYLLEKFLPSAQKMYFSSSNNQGEEGFAEPFAMLHRHKH</sequence>
<name>A0ABW3STU6_9BACT</name>
<protein>
    <recommendedName>
        <fullName evidence="3">Peptidase S8</fullName>
    </recommendedName>
</protein>